<reference evidence="2 3" key="1">
    <citation type="submission" date="2019-02" db="EMBL/GenBank/DDBJ databases">
        <title>Kribbella capetownensis sp. nov. and Kribbella speibonae sp. nov., isolated from soil.</title>
        <authorList>
            <person name="Curtis S.M."/>
            <person name="Norton I."/>
            <person name="Everest G.J."/>
            <person name="Meyers P.R."/>
        </authorList>
    </citation>
    <scope>NUCLEOTIDE SEQUENCE [LARGE SCALE GENOMIC DNA]</scope>
    <source>
        <strain evidence="2 3">NRRL B-24813</strain>
    </source>
</reference>
<evidence type="ECO:0000313" key="3">
    <source>
        <dbReference type="Proteomes" id="UP000291144"/>
    </source>
</evidence>
<keyword evidence="1" id="KW-0472">Membrane</keyword>
<evidence type="ECO:0000256" key="1">
    <source>
        <dbReference type="SAM" id="Phobius"/>
    </source>
</evidence>
<proteinExistence type="predicted"/>
<feature type="transmembrane region" description="Helical" evidence="1">
    <location>
        <begin position="96"/>
        <end position="115"/>
    </location>
</feature>
<keyword evidence="1" id="KW-0812">Transmembrane</keyword>
<organism evidence="2 3">
    <name type="scientific">Kribbella pittospori</name>
    <dbReference type="NCBI Taxonomy" id="722689"/>
    <lineage>
        <taxon>Bacteria</taxon>
        <taxon>Bacillati</taxon>
        <taxon>Actinomycetota</taxon>
        <taxon>Actinomycetes</taxon>
        <taxon>Propionibacteriales</taxon>
        <taxon>Kribbellaceae</taxon>
        <taxon>Kribbella</taxon>
    </lineage>
</organism>
<dbReference type="OrthoDB" id="4337876at2"/>
<keyword evidence="1" id="KW-1133">Transmembrane helix</keyword>
<feature type="transmembrane region" description="Helical" evidence="1">
    <location>
        <begin position="63"/>
        <end position="84"/>
    </location>
</feature>
<dbReference type="Proteomes" id="UP000291144">
    <property type="component" value="Unassembled WGS sequence"/>
</dbReference>
<gene>
    <name evidence="2" type="ORF">E0H73_00795</name>
</gene>
<name>A0A4R0L156_9ACTN</name>
<sequence>MTTIAAPPRSPSYVRPALYVGLLLTVLATLAPLIDIVTIDVIADHVRAAYPAWPQKSVLADRNAIAIYLTAVGVVGLVGWLYAIWGVARGKRRVRAISTVLFVVGATIQLVGLSIGGEAYTTIVPPLHGIIGVLPSLAGLVAVIGLWRRRRD</sequence>
<accession>A0A4R0L156</accession>
<dbReference type="AlphaFoldDB" id="A0A4R0L156"/>
<keyword evidence="3" id="KW-1185">Reference proteome</keyword>
<feature type="transmembrane region" description="Helical" evidence="1">
    <location>
        <begin position="17"/>
        <end position="43"/>
    </location>
</feature>
<protein>
    <submittedName>
        <fullName evidence="2">Uncharacterized protein</fullName>
    </submittedName>
</protein>
<dbReference type="RefSeq" id="WP_131349947.1">
    <property type="nucleotide sequence ID" value="NZ_SJKB01000001.1"/>
</dbReference>
<dbReference type="EMBL" id="SJKB01000001">
    <property type="protein sequence ID" value="TCC65516.1"/>
    <property type="molecule type" value="Genomic_DNA"/>
</dbReference>
<feature type="transmembrane region" description="Helical" evidence="1">
    <location>
        <begin position="127"/>
        <end position="147"/>
    </location>
</feature>
<comment type="caution">
    <text evidence="2">The sequence shown here is derived from an EMBL/GenBank/DDBJ whole genome shotgun (WGS) entry which is preliminary data.</text>
</comment>
<evidence type="ECO:0000313" key="2">
    <source>
        <dbReference type="EMBL" id="TCC65516.1"/>
    </source>
</evidence>